<dbReference type="SUPFAM" id="SSF46689">
    <property type="entry name" value="Homeodomain-like"/>
    <property type="match status" value="1"/>
</dbReference>
<accession>A0A975FXX6</accession>
<evidence type="ECO:0000313" key="5">
    <source>
        <dbReference type="Proteomes" id="UP000676409"/>
    </source>
</evidence>
<dbReference type="PRINTS" id="PR00455">
    <property type="entry name" value="HTHTETR"/>
</dbReference>
<evidence type="ECO:0000259" key="3">
    <source>
        <dbReference type="PROSITE" id="PS50977"/>
    </source>
</evidence>
<keyword evidence="5" id="KW-1185">Reference proteome</keyword>
<dbReference type="EMBL" id="CP073078">
    <property type="protein sequence ID" value="QUD87009.1"/>
    <property type="molecule type" value="Genomic_DNA"/>
</dbReference>
<protein>
    <submittedName>
        <fullName evidence="4">TetR/AcrR family transcriptional regulator</fullName>
    </submittedName>
</protein>
<dbReference type="Pfam" id="PF00440">
    <property type="entry name" value="TetR_N"/>
    <property type="match status" value="1"/>
</dbReference>
<dbReference type="GO" id="GO:0003677">
    <property type="term" value="F:DNA binding"/>
    <property type="evidence" value="ECO:0007669"/>
    <property type="project" value="UniProtKB-UniRule"/>
</dbReference>
<organism evidence="4 5">
    <name type="scientific">Phenylobacterium montanum</name>
    <dbReference type="NCBI Taxonomy" id="2823693"/>
    <lineage>
        <taxon>Bacteria</taxon>
        <taxon>Pseudomonadati</taxon>
        <taxon>Pseudomonadota</taxon>
        <taxon>Alphaproteobacteria</taxon>
        <taxon>Caulobacterales</taxon>
        <taxon>Caulobacteraceae</taxon>
        <taxon>Phenylobacterium</taxon>
    </lineage>
</organism>
<reference evidence="4" key="1">
    <citation type="submission" date="2021-04" db="EMBL/GenBank/DDBJ databases">
        <title>The complete genome sequence of Caulobacter sp. S6.</title>
        <authorList>
            <person name="Tang Y."/>
            <person name="Ouyang W."/>
            <person name="Liu Q."/>
            <person name="Huang B."/>
            <person name="Guo Z."/>
            <person name="Lei P."/>
        </authorList>
    </citation>
    <scope>NUCLEOTIDE SEQUENCE</scope>
    <source>
        <strain evidence="4">S6</strain>
    </source>
</reference>
<proteinExistence type="predicted"/>
<dbReference type="PROSITE" id="PS50977">
    <property type="entry name" value="HTH_TETR_2"/>
    <property type="match status" value="1"/>
</dbReference>
<dbReference type="AlphaFoldDB" id="A0A975FXX6"/>
<feature type="domain" description="HTH tetR-type" evidence="3">
    <location>
        <begin position="6"/>
        <end position="66"/>
    </location>
</feature>
<sequence>MDSPAPTTKDLLTEAAAAEFRERGFQGTDSNKIARRAGFAPQTFYRWFKDKTEVFVAVYRLWEDEERRFIGELVRQGAGEAAIVEAAVKHHRDYLHFRRSLRRLSLEDPEVRQARAQSRLRQVERLHRHSGSGLTREEIAVRLLELERLSDALAEGELADMGLDEAAARRRLVEILAEMR</sequence>
<dbReference type="InterPro" id="IPR009057">
    <property type="entry name" value="Homeodomain-like_sf"/>
</dbReference>
<keyword evidence="1 2" id="KW-0238">DNA-binding</keyword>
<dbReference type="Proteomes" id="UP000676409">
    <property type="component" value="Chromosome"/>
</dbReference>
<evidence type="ECO:0000256" key="2">
    <source>
        <dbReference type="PROSITE-ProRule" id="PRU00335"/>
    </source>
</evidence>
<dbReference type="RefSeq" id="WP_211937061.1">
    <property type="nucleotide sequence ID" value="NZ_CP073078.1"/>
</dbReference>
<feature type="DNA-binding region" description="H-T-H motif" evidence="2">
    <location>
        <begin position="29"/>
        <end position="48"/>
    </location>
</feature>
<dbReference type="InterPro" id="IPR001647">
    <property type="entry name" value="HTH_TetR"/>
</dbReference>
<gene>
    <name evidence="4" type="ORF">KCG34_18325</name>
</gene>
<name>A0A975FXX6_9CAUL</name>
<evidence type="ECO:0000313" key="4">
    <source>
        <dbReference type="EMBL" id="QUD87009.1"/>
    </source>
</evidence>
<dbReference type="Gene3D" id="1.10.357.10">
    <property type="entry name" value="Tetracycline Repressor, domain 2"/>
    <property type="match status" value="1"/>
</dbReference>
<evidence type="ECO:0000256" key="1">
    <source>
        <dbReference type="ARBA" id="ARBA00023125"/>
    </source>
</evidence>
<dbReference type="KEGG" id="caul:KCG34_18325"/>